<dbReference type="InterPro" id="IPR004358">
    <property type="entry name" value="Sig_transdc_His_kin-like_C"/>
</dbReference>
<evidence type="ECO:0000256" key="6">
    <source>
        <dbReference type="ARBA" id="ARBA00022692"/>
    </source>
</evidence>
<evidence type="ECO:0000256" key="4">
    <source>
        <dbReference type="ARBA" id="ARBA00022553"/>
    </source>
</evidence>
<dbReference type="CDD" id="cd00075">
    <property type="entry name" value="HATPase"/>
    <property type="match status" value="1"/>
</dbReference>
<evidence type="ECO:0000256" key="1">
    <source>
        <dbReference type="ARBA" id="ARBA00000085"/>
    </source>
</evidence>
<keyword evidence="8 12" id="KW-1133">Transmembrane helix</keyword>
<protein>
    <recommendedName>
        <fullName evidence="3">histidine kinase</fullName>
        <ecNumber evidence="3">2.7.13.3</ecNumber>
    </recommendedName>
</protein>
<evidence type="ECO:0000259" key="13">
    <source>
        <dbReference type="PROSITE" id="PS50109"/>
    </source>
</evidence>
<dbReference type="SMART" id="SM00388">
    <property type="entry name" value="HisKA"/>
    <property type="match status" value="1"/>
</dbReference>
<dbReference type="InterPro" id="IPR005467">
    <property type="entry name" value="His_kinase_dom"/>
</dbReference>
<dbReference type="EC" id="2.7.13.3" evidence="3"/>
<comment type="subcellular location">
    <subcellularLocation>
        <location evidence="2">Cell membrane</location>
    </subcellularLocation>
</comment>
<dbReference type="InterPro" id="IPR003660">
    <property type="entry name" value="HAMP_dom"/>
</dbReference>
<dbReference type="EMBL" id="JAGSOV010000045">
    <property type="protein sequence ID" value="MCO1657633.1"/>
    <property type="molecule type" value="Genomic_DNA"/>
</dbReference>
<evidence type="ECO:0000256" key="9">
    <source>
        <dbReference type="ARBA" id="ARBA00023012"/>
    </source>
</evidence>
<dbReference type="PROSITE" id="PS50109">
    <property type="entry name" value="HIS_KIN"/>
    <property type="match status" value="1"/>
</dbReference>
<name>A0ABT1A3V9_9PSEU</name>
<dbReference type="SUPFAM" id="SSF158472">
    <property type="entry name" value="HAMP domain-like"/>
    <property type="match status" value="1"/>
</dbReference>
<dbReference type="Gene3D" id="1.10.287.130">
    <property type="match status" value="1"/>
</dbReference>
<evidence type="ECO:0000256" key="8">
    <source>
        <dbReference type="ARBA" id="ARBA00022989"/>
    </source>
</evidence>
<evidence type="ECO:0000256" key="11">
    <source>
        <dbReference type="SAM" id="MobiDB-lite"/>
    </source>
</evidence>
<dbReference type="SUPFAM" id="SSF55874">
    <property type="entry name" value="ATPase domain of HSP90 chaperone/DNA topoisomerase II/histidine kinase"/>
    <property type="match status" value="1"/>
</dbReference>
<organism evidence="15 16">
    <name type="scientific">Pseudonocardia humida</name>
    <dbReference type="NCBI Taxonomy" id="2800819"/>
    <lineage>
        <taxon>Bacteria</taxon>
        <taxon>Bacillati</taxon>
        <taxon>Actinomycetota</taxon>
        <taxon>Actinomycetes</taxon>
        <taxon>Pseudonocardiales</taxon>
        <taxon>Pseudonocardiaceae</taxon>
        <taxon>Pseudonocardia</taxon>
    </lineage>
</organism>
<dbReference type="InterPro" id="IPR003661">
    <property type="entry name" value="HisK_dim/P_dom"/>
</dbReference>
<dbReference type="Gene3D" id="6.10.340.10">
    <property type="match status" value="1"/>
</dbReference>
<feature type="domain" description="Histidine kinase" evidence="13">
    <location>
        <begin position="293"/>
        <end position="502"/>
    </location>
</feature>
<keyword evidence="16" id="KW-1185">Reference proteome</keyword>
<gene>
    <name evidence="15" type="ORF">KDL28_21470</name>
</gene>
<evidence type="ECO:0000313" key="15">
    <source>
        <dbReference type="EMBL" id="MCO1657633.1"/>
    </source>
</evidence>
<dbReference type="PANTHER" id="PTHR45436:SF5">
    <property type="entry name" value="SENSOR HISTIDINE KINASE TRCS"/>
    <property type="match status" value="1"/>
</dbReference>
<dbReference type="Pfam" id="PF00672">
    <property type="entry name" value="HAMP"/>
    <property type="match status" value="1"/>
</dbReference>
<feature type="domain" description="HAMP" evidence="14">
    <location>
        <begin position="232"/>
        <end position="285"/>
    </location>
</feature>
<keyword evidence="9" id="KW-0902">Two-component regulatory system</keyword>
<evidence type="ECO:0000256" key="12">
    <source>
        <dbReference type="SAM" id="Phobius"/>
    </source>
</evidence>
<dbReference type="InterPro" id="IPR036097">
    <property type="entry name" value="HisK_dim/P_sf"/>
</dbReference>
<evidence type="ECO:0000313" key="16">
    <source>
        <dbReference type="Proteomes" id="UP001165283"/>
    </source>
</evidence>
<dbReference type="Pfam" id="PF02518">
    <property type="entry name" value="HATPase_c"/>
    <property type="match status" value="1"/>
</dbReference>
<dbReference type="PRINTS" id="PR00344">
    <property type="entry name" value="BCTRLSENSOR"/>
</dbReference>
<comment type="catalytic activity">
    <reaction evidence="1">
        <text>ATP + protein L-histidine = ADP + protein N-phospho-L-histidine.</text>
        <dbReference type="EC" id="2.7.13.3"/>
    </reaction>
</comment>
<keyword evidence="4" id="KW-0597">Phosphoprotein</keyword>
<dbReference type="PANTHER" id="PTHR45436">
    <property type="entry name" value="SENSOR HISTIDINE KINASE YKOH"/>
    <property type="match status" value="1"/>
</dbReference>
<evidence type="ECO:0000259" key="14">
    <source>
        <dbReference type="PROSITE" id="PS50885"/>
    </source>
</evidence>
<sequence>MTTTESRRGRRDPARTPVPPTPADPAARPRWRRARPFTARTRIIGWVLLLVLGALAVMTFVTWRLLVQATEARMDEGLRFEVDEFTELTASGVNPRTGLPFGTVDEVIGEAIAYNVARPNEKFLGYVDGTYRTQSRQQPGTPELLAGDPAFAALVATVAEPTRGTYGSPTAGEIHYLAIPLTLEGDPARGVIVAAYLADAERADADRAAQLMLLVGGATLLGGAAAAWLVAGRILRPLRDVATTARSITETDLSGRIPDHGEGDELGDLVRTVNAMLDRVETGVAAQRRFVDDAGHELRTPITIVRGHLDVLDPTDPDDVRGTVALVDDELDRMNRMVSDLLLLARSEQPAFLRPTPTDVAALTEDAFVKVAALDDREFALETAARVDAVLDPQRITQALVALADNACRHTRPGDRIALGSQLCEGRLRFWVSDTGPGVAEADRARIFERFARGSGPGPRSEGAGLGLAIVRAIAVAHGGEVLLDSVPGRGAAFTLVIPAVVPAVAAPAPHEEPS</sequence>
<dbReference type="Pfam" id="PF00512">
    <property type="entry name" value="HisKA"/>
    <property type="match status" value="1"/>
</dbReference>
<comment type="caution">
    <text evidence="15">The sequence shown here is derived from an EMBL/GenBank/DDBJ whole genome shotgun (WGS) entry which is preliminary data.</text>
</comment>
<dbReference type="CDD" id="cd00082">
    <property type="entry name" value="HisKA"/>
    <property type="match status" value="1"/>
</dbReference>
<dbReference type="InterPro" id="IPR036890">
    <property type="entry name" value="HATPase_C_sf"/>
</dbReference>
<evidence type="ECO:0000256" key="2">
    <source>
        <dbReference type="ARBA" id="ARBA00004236"/>
    </source>
</evidence>
<evidence type="ECO:0000256" key="3">
    <source>
        <dbReference type="ARBA" id="ARBA00012438"/>
    </source>
</evidence>
<keyword evidence="6 12" id="KW-0812">Transmembrane</keyword>
<evidence type="ECO:0000256" key="5">
    <source>
        <dbReference type="ARBA" id="ARBA00022679"/>
    </source>
</evidence>
<feature type="compositionally biased region" description="Basic and acidic residues" evidence="11">
    <location>
        <begin position="1"/>
        <end position="14"/>
    </location>
</feature>
<dbReference type="SMART" id="SM00304">
    <property type="entry name" value="HAMP"/>
    <property type="match status" value="1"/>
</dbReference>
<feature type="transmembrane region" description="Helical" evidence="12">
    <location>
        <begin position="43"/>
        <end position="66"/>
    </location>
</feature>
<accession>A0ABT1A3V9</accession>
<keyword evidence="7 15" id="KW-0418">Kinase</keyword>
<dbReference type="GO" id="GO:0016301">
    <property type="term" value="F:kinase activity"/>
    <property type="evidence" value="ECO:0007669"/>
    <property type="project" value="UniProtKB-KW"/>
</dbReference>
<dbReference type="RefSeq" id="WP_252441284.1">
    <property type="nucleotide sequence ID" value="NZ_JAGSOV010000045.1"/>
</dbReference>
<keyword evidence="5" id="KW-0808">Transferase</keyword>
<dbReference type="Gene3D" id="3.30.565.10">
    <property type="entry name" value="Histidine kinase-like ATPase, C-terminal domain"/>
    <property type="match status" value="1"/>
</dbReference>
<dbReference type="PROSITE" id="PS50885">
    <property type="entry name" value="HAMP"/>
    <property type="match status" value="1"/>
</dbReference>
<evidence type="ECO:0000256" key="7">
    <source>
        <dbReference type="ARBA" id="ARBA00022777"/>
    </source>
</evidence>
<dbReference type="InterPro" id="IPR050428">
    <property type="entry name" value="TCS_sensor_his_kinase"/>
</dbReference>
<reference evidence="15" key="1">
    <citation type="submission" date="2021-04" db="EMBL/GenBank/DDBJ databases">
        <title>Pseudonocardia sp. nov., isolated from sandy soil of mangrove forest.</title>
        <authorList>
            <person name="Zan Z."/>
            <person name="Huang R."/>
            <person name="Liu W."/>
        </authorList>
    </citation>
    <scope>NUCLEOTIDE SEQUENCE</scope>
    <source>
        <strain evidence="15">S2-4</strain>
    </source>
</reference>
<keyword evidence="10 12" id="KW-0472">Membrane</keyword>
<feature type="region of interest" description="Disordered" evidence="11">
    <location>
        <begin position="1"/>
        <end position="32"/>
    </location>
</feature>
<dbReference type="CDD" id="cd06225">
    <property type="entry name" value="HAMP"/>
    <property type="match status" value="1"/>
</dbReference>
<dbReference type="Proteomes" id="UP001165283">
    <property type="component" value="Unassembled WGS sequence"/>
</dbReference>
<dbReference type="InterPro" id="IPR003594">
    <property type="entry name" value="HATPase_dom"/>
</dbReference>
<dbReference type="SMART" id="SM00387">
    <property type="entry name" value="HATPase_c"/>
    <property type="match status" value="1"/>
</dbReference>
<evidence type="ECO:0000256" key="10">
    <source>
        <dbReference type="ARBA" id="ARBA00023136"/>
    </source>
</evidence>
<proteinExistence type="predicted"/>
<dbReference type="SUPFAM" id="SSF47384">
    <property type="entry name" value="Homodimeric domain of signal transducing histidine kinase"/>
    <property type="match status" value="1"/>
</dbReference>